<keyword evidence="2" id="KW-0689">Ribosomal protein</keyword>
<dbReference type="InterPro" id="IPR001648">
    <property type="entry name" value="Ribosomal_bS18"/>
</dbReference>
<dbReference type="EMBL" id="JBBBZM010000013">
    <property type="protein sequence ID" value="KAL0639251.1"/>
    <property type="molecule type" value="Genomic_DNA"/>
</dbReference>
<keyword evidence="7" id="KW-1185">Reference proteome</keyword>
<evidence type="ECO:0000313" key="7">
    <source>
        <dbReference type="Proteomes" id="UP001447188"/>
    </source>
</evidence>
<name>A0ABR3GUI3_9PEZI</name>
<evidence type="ECO:0000313" key="6">
    <source>
        <dbReference type="EMBL" id="KAL0639251.1"/>
    </source>
</evidence>
<comment type="caution">
    <text evidence="6">The sequence shown here is derived from an EMBL/GenBank/DDBJ whole genome shotgun (WGS) entry which is preliminary data.</text>
</comment>
<evidence type="ECO:0000256" key="3">
    <source>
        <dbReference type="ARBA" id="ARBA00023274"/>
    </source>
</evidence>
<dbReference type="SUPFAM" id="SSF46911">
    <property type="entry name" value="Ribosomal protein S18"/>
    <property type="match status" value="1"/>
</dbReference>
<evidence type="ECO:0000256" key="4">
    <source>
        <dbReference type="ARBA" id="ARBA00035264"/>
    </source>
</evidence>
<dbReference type="Proteomes" id="UP001447188">
    <property type="component" value="Unassembled WGS sequence"/>
</dbReference>
<protein>
    <recommendedName>
        <fullName evidence="4">Small ribosomal subunit protein bS18m</fullName>
    </recommendedName>
</protein>
<reference evidence="6 7" key="1">
    <citation type="submission" date="2024-02" db="EMBL/GenBank/DDBJ databases">
        <title>Discinaceae phylogenomics.</title>
        <authorList>
            <person name="Dirks A.C."/>
            <person name="James T.Y."/>
        </authorList>
    </citation>
    <scope>NUCLEOTIDE SEQUENCE [LARGE SCALE GENOMIC DNA]</scope>
    <source>
        <strain evidence="6 7">ACD0624</strain>
    </source>
</reference>
<evidence type="ECO:0000256" key="2">
    <source>
        <dbReference type="ARBA" id="ARBA00022980"/>
    </source>
</evidence>
<sequence length="223" mass="25588">MPPRSKTILAALSVPSRLLFPSVRCFSTTPANHVDLPRASPRHIDWAGKIEDSRNTFMEKAFEDRLKALRDHQPKVDLPGDVRQPQKPGATGPNGEEDKRVELLELIQTQHRFGQGDVYAPHDLSFQEQRKRRARKTPSFDAMDLLGINPIKEYKNFSMMSEYMTEMGRIKHSRDTGLRPVNQRRMAKAIRRAIGLGLMPAVHRHPEVMGMAKPDRKYIARTW</sequence>
<evidence type="ECO:0000256" key="1">
    <source>
        <dbReference type="ARBA" id="ARBA00005589"/>
    </source>
</evidence>
<comment type="similarity">
    <text evidence="1">Belongs to the bacterial ribosomal protein bS18 family.</text>
</comment>
<dbReference type="PANTHER" id="PTHR13479:SF40">
    <property type="entry name" value="SMALL RIBOSOMAL SUBUNIT PROTEIN BS18M"/>
    <property type="match status" value="1"/>
</dbReference>
<accession>A0ABR3GUI3</accession>
<dbReference type="InterPro" id="IPR036870">
    <property type="entry name" value="Ribosomal_bS18_sf"/>
</dbReference>
<proteinExistence type="inferred from homology"/>
<dbReference type="PANTHER" id="PTHR13479">
    <property type="entry name" value="30S RIBOSOMAL PROTEIN S18"/>
    <property type="match status" value="1"/>
</dbReference>
<dbReference type="Pfam" id="PF01084">
    <property type="entry name" value="Ribosomal_S18"/>
    <property type="match status" value="1"/>
</dbReference>
<gene>
    <name evidence="6" type="ORF">Q9L58_001712</name>
</gene>
<organism evidence="6 7">
    <name type="scientific">Discina gigas</name>
    <dbReference type="NCBI Taxonomy" id="1032678"/>
    <lineage>
        <taxon>Eukaryota</taxon>
        <taxon>Fungi</taxon>
        <taxon>Dikarya</taxon>
        <taxon>Ascomycota</taxon>
        <taxon>Pezizomycotina</taxon>
        <taxon>Pezizomycetes</taxon>
        <taxon>Pezizales</taxon>
        <taxon>Discinaceae</taxon>
        <taxon>Discina</taxon>
    </lineage>
</organism>
<keyword evidence="3" id="KW-0687">Ribonucleoprotein</keyword>
<evidence type="ECO:0000256" key="5">
    <source>
        <dbReference type="SAM" id="MobiDB-lite"/>
    </source>
</evidence>
<dbReference type="Gene3D" id="4.10.640.10">
    <property type="entry name" value="Ribosomal protein S18"/>
    <property type="match status" value="1"/>
</dbReference>
<feature type="region of interest" description="Disordered" evidence="5">
    <location>
        <begin position="73"/>
        <end position="98"/>
    </location>
</feature>